<dbReference type="RefSeq" id="XP_004337327.1">
    <property type="nucleotide sequence ID" value="XM_004337279.1"/>
</dbReference>
<evidence type="ECO:0000256" key="2">
    <source>
        <dbReference type="ARBA" id="ARBA00023186"/>
    </source>
</evidence>
<keyword evidence="2" id="KW-0143">Chaperone</keyword>
<evidence type="ECO:0000256" key="1">
    <source>
        <dbReference type="ARBA" id="ARBA00022988"/>
    </source>
</evidence>
<proteinExistence type="inferred from homology"/>
<dbReference type="Pfam" id="PF01730">
    <property type="entry name" value="UreF"/>
    <property type="match status" value="1"/>
</dbReference>
<evidence type="ECO:0000256" key="3">
    <source>
        <dbReference type="ARBA" id="ARBA00046339"/>
    </source>
</evidence>
<dbReference type="OrthoDB" id="2550922at2759"/>
<dbReference type="Proteomes" id="UP000011083">
    <property type="component" value="Unassembled WGS sequence"/>
</dbReference>
<dbReference type="InterPro" id="IPR002639">
    <property type="entry name" value="UreF"/>
</dbReference>
<organism evidence="5 6">
    <name type="scientific">Acanthamoeba castellanii (strain ATCC 30010 / Neff)</name>
    <dbReference type="NCBI Taxonomy" id="1257118"/>
    <lineage>
        <taxon>Eukaryota</taxon>
        <taxon>Amoebozoa</taxon>
        <taxon>Discosea</taxon>
        <taxon>Longamoebia</taxon>
        <taxon>Centramoebida</taxon>
        <taxon>Acanthamoebidae</taxon>
        <taxon>Acanthamoeba</taxon>
    </lineage>
</organism>
<dbReference type="GeneID" id="14915889"/>
<evidence type="ECO:0000313" key="5">
    <source>
        <dbReference type="EMBL" id="ELR15314.1"/>
    </source>
</evidence>
<dbReference type="STRING" id="1257118.L8GQ53"/>
<protein>
    <submittedName>
        <fullName evidence="5">Urease accessory protein UreF, putative</fullName>
    </submittedName>
</protein>
<dbReference type="Gene3D" id="1.10.4190.10">
    <property type="entry name" value="Urease accessory protein UreF"/>
    <property type="match status" value="1"/>
</dbReference>
<dbReference type="GO" id="GO:0016151">
    <property type="term" value="F:nickel cation binding"/>
    <property type="evidence" value="ECO:0007669"/>
    <property type="project" value="InterPro"/>
</dbReference>
<dbReference type="PANTHER" id="PTHR33620:SF1">
    <property type="entry name" value="UREASE ACCESSORY PROTEIN F"/>
    <property type="match status" value="1"/>
</dbReference>
<keyword evidence="4" id="KW-0175">Coiled coil</keyword>
<sequence>MGGDWLVWQLIDSAFPTGGFVHSGGLETAAQAGLIYDGKSLEQYLQEQLNQTASTTMKVAVSAHRALDKSQPFDSNFAAFAEVDRLMQAMTTNHVANRASRAQGMALLSTAASCLAESELGAYKRAIYFSTPSLYGHYAPVFGLVCKMLDVPLETTKQMFLFVVLRSLISSAVRLNLTGPLEGQRLQLRCSTYAEALLERDAKNEAKATTATQRLRKEEEELARMKEEMEHKMSEDQDHEAALKVDTKVMKKKETFDLPPDHDCYQTSPLLDLVQGMHDRLYSRLFNT</sequence>
<dbReference type="VEuPathDB" id="AmoebaDB:ACA1_220750"/>
<dbReference type="AlphaFoldDB" id="L8GQ53"/>
<accession>L8GQ53</accession>
<dbReference type="HAMAP" id="MF_01385">
    <property type="entry name" value="UreF"/>
    <property type="match status" value="1"/>
</dbReference>
<comment type="similarity">
    <text evidence="3">Belongs to the UreF family.</text>
</comment>
<keyword evidence="6" id="KW-1185">Reference proteome</keyword>
<evidence type="ECO:0000313" key="6">
    <source>
        <dbReference type="Proteomes" id="UP000011083"/>
    </source>
</evidence>
<dbReference type="InterPro" id="IPR038277">
    <property type="entry name" value="UreF_sf"/>
</dbReference>
<dbReference type="OMA" id="WVGRHEK"/>
<dbReference type="KEGG" id="acan:ACA1_220750"/>
<keyword evidence="1" id="KW-0996">Nickel insertion</keyword>
<dbReference type="PANTHER" id="PTHR33620">
    <property type="entry name" value="UREASE ACCESSORY PROTEIN F"/>
    <property type="match status" value="1"/>
</dbReference>
<gene>
    <name evidence="5" type="ORF">ACA1_220750</name>
</gene>
<evidence type="ECO:0000256" key="4">
    <source>
        <dbReference type="SAM" id="Coils"/>
    </source>
</evidence>
<reference evidence="5 6" key="1">
    <citation type="journal article" date="2013" name="Genome Biol.">
        <title>Genome of Acanthamoeba castellanii highlights extensive lateral gene transfer and early evolution of tyrosine kinase signaling.</title>
        <authorList>
            <person name="Clarke M."/>
            <person name="Lohan A.J."/>
            <person name="Liu B."/>
            <person name="Lagkouvardos I."/>
            <person name="Roy S."/>
            <person name="Zafar N."/>
            <person name="Bertelli C."/>
            <person name="Schilde C."/>
            <person name="Kianianmomeni A."/>
            <person name="Burglin T.R."/>
            <person name="Frech C."/>
            <person name="Turcotte B."/>
            <person name="Kopec K.O."/>
            <person name="Synnott J.M."/>
            <person name="Choo C."/>
            <person name="Paponov I."/>
            <person name="Finkler A."/>
            <person name="Soon Heng Tan C."/>
            <person name="Hutchins A.P."/>
            <person name="Weinmeier T."/>
            <person name="Rattei T."/>
            <person name="Chu J.S."/>
            <person name="Gimenez G."/>
            <person name="Irimia M."/>
            <person name="Rigden D.J."/>
            <person name="Fitzpatrick D.A."/>
            <person name="Lorenzo-Morales J."/>
            <person name="Bateman A."/>
            <person name="Chiu C.H."/>
            <person name="Tang P."/>
            <person name="Hegemann P."/>
            <person name="Fromm H."/>
            <person name="Raoult D."/>
            <person name="Greub G."/>
            <person name="Miranda-Saavedra D."/>
            <person name="Chen N."/>
            <person name="Nash P."/>
            <person name="Ginger M.L."/>
            <person name="Horn M."/>
            <person name="Schaap P."/>
            <person name="Caler L."/>
            <person name="Loftus B."/>
        </authorList>
    </citation>
    <scope>NUCLEOTIDE SEQUENCE [LARGE SCALE GENOMIC DNA]</scope>
    <source>
        <strain evidence="5 6">Neff</strain>
    </source>
</reference>
<dbReference type="EMBL" id="KB008036">
    <property type="protein sequence ID" value="ELR15314.1"/>
    <property type="molecule type" value="Genomic_DNA"/>
</dbReference>
<feature type="coiled-coil region" evidence="4">
    <location>
        <begin position="208"/>
        <end position="235"/>
    </location>
</feature>
<name>L8GQ53_ACACF</name>